<dbReference type="Proteomes" id="UP001056120">
    <property type="component" value="Linkage Group LG12"/>
</dbReference>
<proteinExistence type="predicted"/>
<keyword evidence="2" id="KW-1185">Reference proteome</keyword>
<name>A0ACB9HGA9_9ASTR</name>
<reference evidence="1 2" key="2">
    <citation type="journal article" date="2022" name="Mol. Ecol. Resour.">
        <title>The genomes of chicory, endive, great burdock and yacon provide insights into Asteraceae paleo-polyploidization history and plant inulin production.</title>
        <authorList>
            <person name="Fan W."/>
            <person name="Wang S."/>
            <person name="Wang H."/>
            <person name="Wang A."/>
            <person name="Jiang F."/>
            <person name="Liu H."/>
            <person name="Zhao H."/>
            <person name="Xu D."/>
            <person name="Zhang Y."/>
        </authorList>
    </citation>
    <scope>NUCLEOTIDE SEQUENCE [LARGE SCALE GENOMIC DNA]</scope>
    <source>
        <strain evidence="2">cv. Yunnan</strain>
        <tissue evidence="1">Leaves</tissue>
    </source>
</reference>
<comment type="caution">
    <text evidence="1">The sequence shown here is derived from an EMBL/GenBank/DDBJ whole genome shotgun (WGS) entry which is preliminary data.</text>
</comment>
<dbReference type="EMBL" id="CM042029">
    <property type="protein sequence ID" value="KAI3794933.1"/>
    <property type="molecule type" value="Genomic_DNA"/>
</dbReference>
<organism evidence="1 2">
    <name type="scientific">Smallanthus sonchifolius</name>
    <dbReference type="NCBI Taxonomy" id="185202"/>
    <lineage>
        <taxon>Eukaryota</taxon>
        <taxon>Viridiplantae</taxon>
        <taxon>Streptophyta</taxon>
        <taxon>Embryophyta</taxon>
        <taxon>Tracheophyta</taxon>
        <taxon>Spermatophyta</taxon>
        <taxon>Magnoliopsida</taxon>
        <taxon>eudicotyledons</taxon>
        <taxon>Gunneridae</taxon>
        <taxon>Pentapetalae</taxon>
        <taxon>asterids</taxon>
        <taxon>campanulids</taxon>
        <taxon>Asterales</taxon>
        <taxon>Asteraceae</taxon>
        <taxon>Asteroideae</taxon>
        <taxon>Heliantheae alliance</taxon>
        <taxon>Millerieae</taxon>
        <taxon>Smallanthus</taxon>
    </lineage>
</organism>
<evidence type="ECO:0000313" key="1">
    <source>
        <dbReference type="EMBL" id="KAI3794933.1"/>
    </source>
</evidence>
<reference evidence="2" key="1">
    <citation type="journal article" date="2022" name="Mol. Ecol. Resour.">
        <title>The genomes of chicory, endive, great burdock and yacon provide insights into Asteraceae palaeo-polyploidization history and plant inulin production.</title>
        <authorList>
            <person name="Fan W."/>
            <person name="Wang S."/>
            <person name="Wang H."/>
            <person name="Wang A."/>
            <person name="Jiang F."/>
            <person name="Liu H."/>
            <person name="Zhao H."/>
            <person name="Xu D."/>
            <person name="Zhang Y."/>
        </authorList>
    </citation>
    <scope>NUCLEOTIDE SEQUENCE [LARGE SCALE GENOMIC DNA]</scope>
    <source>
        <strain evidence="2">cv. Yunnan</strain>
    </source>
</reference>
<gene>
    <name evidence="1" type="ORF">L1987_37574</name>
</gene>
<sequence>MNGCQWRNFMLSFQQILVHWSKIYSWIQRPKDYSRFDDDYVPMEDLANNNSLTDVQLGIYFSLDCS</sequence>
<protein>
    <submittedName>
        <fullName evidence="1">Uncharacterized protein</fullName>
    </submittedName>
</protein>
<evidence type="ECO:0000313" key="2">
    <source>
        <dbReference type="Proteomes" id="UP001056120"/>
    </source>
</evidence>
<accession>A0ACB9HGA9</accession>